<gene>
    <name evidence="1" type="ORF">RU07_23685</name>
</gene>
<comment type="caution">
    <text evidence="1">The sequence shown here is derived from an EMBL/GenBank/DDBJ whole genome shotgun (WGS) entry which is preliminary data.</text>
</comment>
<sequence>MADVFERIEEVLGDVVELFSLNDIWNVRVVENGSLLMTAFPHEADAITYAEAQIRRLGLTNFIRL</sequence>
<dbReference type="EMBL" id="JXQV01000054">
    <property type="protein sequence ID" value="KIP97619.1"/>
    <property type="molecule type" value="Genomic_DNA"/>
</dbReference>
<proteinExistence type="predicted"/>
<dbReference type="Proteomes" id="UP000035017">
    <property type="component" value="Unassembled WGS sequence"/>
</dbReference>
<name>A0A0D0KHV0_AGRTU</name>
<evidence type="ECO:0000313" key="2">
    <source>
        <dbReference type="Proteomes" id="UP000035017"/>
    </source>
</evidence>
<reference evidence="1 2" key="1">
    <citation type="submission" date="2014-12" db="EMBL/GenBank/DDBJ databases">
        <title>16Stimator: statistical estimation of ribosomal gene copy numbers from draft genome assemblies.</title>
        <authorList>
            <person name="Perisin M.A."/>
            <person name="Vetter M."/>
            <person name="Gilbert J.A."/>
            <person name="Bergelson J."/>
        </authorList>
    </citation>
    <scope>NUCLEOTIDE SEQUENCE [LARGE SCALE GENOMIC DNA]</scope>
    <source>
        <strain evidence="1 2">MEJ076</strain>
    </source>
</reference>
<accession>A0A0D0KHV0</accession>
<protein>
    <submittedName>
        <fullName evidence="1">Uncharacterized protein</fullName>
    </submittedName>
</protein>
<dbReference type="OrthoDB" id="8303310at2"/>
<evidence type="ECO:0000313" key="1">
    <source>
        <dbReference type="EMBL" id="KIP97619.1"/>
    </source>
</evidence>
<organism evidence="1 2">
    <name type="scientific">Agrobacterium tumefaciens</name>
    <dbReference type="NCBI Taxonomy" id="358"/>
    <lineage>
        <taxon>Bacteria</taxon>
        <taxon>Pseudomonadati</taxon>
        <taxon>Pseudomonadota</taxon>
        <taxon>Alphaproteobacteria</taxon>
        <taxon>Hyphomicrobiales</taxon>
        <taxon>Rhizobiaceae</taxon>
        <taxon>Rhizobium/Agrobacterium group</taxon>
        <taxon>Agrobacterium</taxon>
        <taxon>Agrobacterium tumefaciens complex</taxon>
    </lineage>
</organism>
<dbReference type="AlphaFoldDB" id="A0A0D0KHV0"/>